<evidence type="ECO:0000313" key="2">
    <source>
        <dbReference type="Proteomes" id="UP000887561"/>
    </source>
</evidence>
<dbReference type="InterPro" id="IPR000380">
    <property type="entry name" value="Topo_IA"/>
</dbReference>
<evidence type="ECO:0000313" key="3">
    <source>
        <dbReference type="WBParaSite" id="scaffold38477_cov305.g23458"/>
    </source>
</evidence>
<dbReference type="Proteomes" id="UP000887561">
    <property type="component" value="Unplaced"/>
</dbReference>
<dbReference type="AlphaFoldDB" id="A0A915MJI5"/>
<dbReference type="GO" id="GO:0005634">
    <property type="term" value="C:nucleus"/>
    <property type="evidence" value="ECO:0007669"/>
    <property type="project" value="TreeGrafter"/>
</dbReference>
<dbReference type="PANTHER" id="PTHR11390:SF20">
    <property type="entry name" value="DNA TOPOISOMERASE 3-BETA-1"/>
    <property type="match status" value="1"/>
</dbReference>
<dbReference type="GO" id="GO:0003677">
    <property type="term" value="F:DNA binding"/>
    <property type="evidence" value="ECO:0007669"/>
    <property type="project" value="UniProtKB-KW"/>
</dbReference>
<keyword evidence="1" id="KW-0238">DNA-binding</keyword>
<organism evidence="2 3">
    <name type="scientific">Meloidogyne javanica</name>
    <name type="common">Root-knot nematode worm</name>
    <dbReference type="NCBI Taxonomy" id="6303"/>
    <lineage>
        <taxon>Eukaryota</taxon>
        <taxon>Metazoa</taxon>
        <taxon>Ecdysozoa</taxon>
        <taxon>Nematoda</taxon>
        <taxon>Chromadorea</taxon>
        <taxon>Rhabditida</taxon>
        <taxon>Tylenchina</taxon>
        <taxon>Tylenchomorpha</taxon>
        <taxon>Tylenchoidea</taxon>
        <taxon>Meloidogynidae</taxon>
        <taxon>Meloidogyninae</taxon>
        <taxon>Meloidogyne</taxon>
        <taxon>Meloidogyne incognita group</taxon>
    </lineage>
</organism>
<dbReference type="EC" id="5.6.2.1" evidence="1"/>
<reference evidence="3" key="1">
    <citation type="submission" date="2022-11" db="UniProtKB">
        <authorList>
            <consortium name="WormBaseParasite"/>
        </authorList>
    </citation>
    <scope>IDENTIFICATION</scope>
</reference>
<comment type="catalytic activity">
    <reaction evidence="1">
        <text>ATP-independent breakage of single-stranded DNA, followed by passage and rejoining.</text>
        <dbReference type="EC" id="5.6.2.1"/>
    </reaction>
</comment>
<dbReference type="InterPro" id="IPR023405">
    <property type="entry name" value="Topo_IA_core_domain"/>
</dbReference>
<dbReference type="Gene3D" id="3.40.50.140">
    <property type="match status" value="1"/>
</dbReference>
<dbReference type="SUPFAM" id="SSF56712">
    <property type="entry name" value="Prokaryotic type I DNA topoisomerase"/>
    <property type="match status" value="1"/>
</dbReference>
<dbReference type="PANTHER" id="PTHR11390">
    <property type="entry name" value="PROKARYOTIC DNA TOPOISOMERASE"/>
    <property type="match status" value="1"/>
</dbReference>
<dbReference type="GO" id="GO:0006265">
    <property type="term" value="P:DNA topological change"/>
    <property type="evidence" value="ECO:0007669"/>
    <property type="project" value="InterPro"/>
</dbReference>
<comment type="similarity">
    <text evidence="1">Belongs to the type IA topoisomerase family.</text>
</comment>
<comment type="function">
    <text evidence="1">Introduces a single-strand break via transesterification at a target site in duplex DNA. Releases the supercoiling and torsional tension of DNA introduced during the DNA replication and transcription by transiently cleaving and rejoining one strand of the DNA duplex. The scissile phosphodiester is attacked by the catalytic tyrosine of the enzyme, resulting in the formation of a DNA-(5'-phosphotyrosyl)-enzyme intermediate and the expulsion of a 3'-OH DNA strand.</text>
</comment>
<name>A0A915MJI5_MELJA</name>
<keyword evidence="1" id="KW-0413">Isomerase</keyword>
<sequence>MSVHVLMVAEKPILAESIAIILSGGNCSNGACSISTYNGRFNNLPAIFKVTSTCGHVMGVDFPGKFNAWHRTDPAE</sequence>
<keyword evidence="1" id="KW-0799">Topoisomerase</keyword>
<dbReference type="GO" id="GO:0006310">
    <property type="term" value="P:DNA recombination"/>
    <property type="evidence" value="ECO:0007669"/>
    <property type="project" value="TreeGrafter"/>
</dbReference>
<evidence type="ECO:0000256" key="1">
    <source>
        <dbReference type="RuleBase" id="RU362092"/>
    </source>
</evidence>
<dbReference type="WBParaSite" id="scaffold38477_cov305.g23458">
    <property type="protein sequence ID" value="scaffold38477_cov305.g23458"/>
    <property type="gene ID" value="scaffold38477_cov305.g23458"/>
</dbReference>
<keyword evidence="2" id="KW-1185">Reference proteome</keyword>
<dbReference type="GO" id="GO:0003917">
    <property type="term" value="F:DNA topoisomerase type I (single strand cut, ATP-independent) activity"/>
    <property type="evidence" value="ECO:0007669"/>
    <property type="project" value="UniProtKB-EC"/>
</dbReference>
<proteinExistence type="inferred from homology"/>
<accession>A0A915MJI5</accession>
<protein>
    <recommendedName>
        <fullName evidence="1">DNA topoisomerase</fullName>
        <ecNumber evidence="1">5.6.2.1</ecNumber>
    </recommendedName>
</protein>
<dbReference type="GO" id="GO:0006281">
    <property type="term" value="P:DNA repair"/>
    <property type="evidence" value="ECO:0007669"/>
    <property type="project" value="TreeGrafter"/>
</dbReference>